<evidence type="ECO:0000259" key="6">
    <source>
        <dbReference type="Pfam" id="PF16320"/>
    </source>
</evidence>
<dbReference type="NCBIfam" id="TIGR00855">
    <property type="entry name" value="L12"/>
    <property type="match status" value="1"/>
</dbReference>
<comment type="subunit">
    <text evidence="4">Homodimer. Part of the ribosomal stalk of the 50S ribosomal subunit. Forms a multimeric L10(L12)X complex, where L10 forms an elongated spine to which 2 to 4 L12 dimers bind in a sequential fashion. Binds GTP-bound translation factors.</text>
</comment>
<dbReference type="Pfam" id="PF16320">
    <property type="entry name" value="Ribosomal_L12_N"/>
    <property type="match status" value="1"/>
</dbReference>
<keyword evidence="2 4" id="KW-0689">Ribosomal protein</keyword>
<feature type="domain" description="Large ribosomal subunit protein bL12 C-terminal" evidence="5">
    <location>
        <begin position="77"/>
        <end position="143"/>
    </location>
</feature>
<dbReference type="PANTHER" id="PTHR45987:SF4">
    <property type="entry name" value="LARGE RIBOSOMAL SUBUNIT PROTEIN BL12M"/>
    <property type="match status" value="1"/>
</dbReference>
<keyword evidence="3 4" id="KW-0687">Ribonucleoprotein</keyword>
<dbReference type="InterPro" id="IPR014719">
    <property type="entry name" value="Ribosomal_bL12_C/ClpS-like"/>
</dbReference>
<dbReference type="GO" id="GO:0006412">
    <property type="term" value="P:translation"/>
    <property type="evidence" value="ECO:0007669"/>
    <property type="project" value="UniProtKB-UniRule"/>
</dbReference>
<organism evidence="7 8">
    <name type="scientific">Candidatus Danuiimicrobium aquiferis</name>
    <dbReference type="NCBI Taxonomy" id="1801832"/>
    <lineage>
        <taxon>Bacteria</taxon>
        <taxon>Pseudomonadati</taxon>
        <taxon>Candidatus Omnitrophota</taxon>
        <taxon>Candidatus Danuiimicrobium</taxon>
    </lineage>
</organism>
<evidence type="ECO:0000256" key="3">
    <source>
        <dbReference type="ARBA" id="ARBA00023274"/>
    </source>
</evidence>
<dbReference type="Proteomes" id="UP000178187">
    <property type="component" value="Unassembled WGS sequence"/>
</dbReference>
<evidence type="ECO:0000313" key="7">
    <source>
        <dbReference type="EMBL" id="OGW96417.1"/>
    </source>
</evidence>
<dbReference type="InterPro" id="IPR013823">
    <property type="entry name" value="Ribosomal_bL12_C"/>
</dbReference>
<proteinExistence type="inferred from homology"/>
<comment type="caution">
    <text evidence="7">The sequence shown here is derived from an EMBL/GenBank/DDBJ whole genome shotgun (WGS) entry which is preliminary data.</text>
</comment>
<dbReference type="InterPro" id="IPR000206">
    <property type="entry name" value="Ribosomal_bL12"/>
</dbReference>
<evidence type="ECO:0000313" key="8">
    <source>
        <dbReference type="Proteomes" id="UP000178187"/>
    </source>
</evidence>
<dbReference type="PANTHER" id="PTHR45987">
    <property type="entry name" value="39S RIBOSOMAL PROTEIN L12"/>
    <property type="match status" value="1"/>
</dbReference>
<dbReference type="FunFam" id="3.30.1390.10:FF:000001">
    <property type="entry name" value="50S ribosomal protein L7/L12"/>
    <property type="match status" value="1"/>
</dbReference>
<name>A0A1G1KU42_9BACT</name>
<evidence type="ECO:0000256" key="1">
    <source>
        <dbReference type="ARBA" id="ARBA00007197"/>
    </source>
</evidence>
<dbReference type="Gene3D" id="1.20.5.710">
    <property type="entry name" value="Single helix bin"/>
    <property type="match status" value="1"/>
</dbReference>
<dbReference type="GO" id="GO:0003729">
    <property type="term" value="F:mRNA binding"/>
    <property type="evidence" value="ECO:0007669"/>
    <property type="project" value="TreeGrafter"/>
</dbReference>
<gene>
    <name evidence="4" type="primary">rplL</name>
    <name evidence="7" type="ORF">A3G33_00675</name>
</gene>
<dbReference type="GO" id="GO:0003735">
    <property type="term" value="F:structural constituent of ribosome"/>
    <property type="evidence" value="ECO:0007669"/>
    <property type="project" value="InterPro"/>
</dbReference>
<evidence type="ECO:0000256" key="4">
    <source>
        <dbReference type="HAMAP-Rule" id="MF_00368"/>
    </source>
</evidence>
<dbReference type="CDD" id="cd00387">
    <property type="entry name" value="Ribosomal_L7_L12"/>
    <property type="match status" value="1"/>
</dbReference>
<dbReference type="SUPFAM" id="SSF54736">
    <property type="entry name" value="ClpS-like"/>
    <property type="match status" value="1"/>
</dbReference>
<dbReference type="EMBL" id="MHFR01000049">
    <property type="protein sequence ID" value="OGW96417.1"/>
    <property type="molecule type" value="Genomic_DNA"/>
</dbReference>
<dbReference type="HAMAP" id="MF_00368">
    <property type="entry name" value="Ribosomal_bL12"/>
    <property type="match status" value="1"/>
</dbReference>
<comment type="function">
    <text evidence="4">Forms part of the ribosomal stalk which helps the ribosome interact with GTP-bound translation factors. Is thus essential for accurate translation.</text>
</comment>
<dbReference type="Gene3D" id="3.30.1390.10">
    <property type="match status" value="1"/>
</dbReference>
<dbReference type="Pfam" id="PF00542">
    <property type="entry name" value="Ribosomal_L12"/>
    <property type="match status" value="1"/>
</dbReference>
<dbReference type="GO" id="GO:0022625">
    <property type="term" value="C:cytosolic large ribosomal subunit"/>
    <property type="evidence" value="ECO:0007669"/>
    <property type="project" value="TreeGrafter"/>
</dbReference>
<evidence type="ECO:0000256" key="2">
    <source>
        <dbReference type="ARBA" id="ARBA00022980"/>
    </source>
</evidence>
<dbReference type="SUPFAM" id="SSF48300">
    <property type="entry name" value="Ribosomal protein L7/12, oligomerisation (N-terminal) domain"/>
    <property type="match status" value="1"/>
</dbReference>
<evidence type="ECO:0000259" key="5">
    <source>
        <dbReference type="Pfam" id="PF00542"/>
    </source>
</evidence>
<dbReference type="InterPro" id="IPR008932">
    <property type="entry name" value="Ribosomal_bL12_oligo"/>
</dbReference>
<sequence>MSNTEVETVNEQKSSGFSEKIQKIMTAIEELTVLELAKLVKALEEKFGVSAAAAVSVAVSGGAAAGAAAPAEEKTAFQVVLANAGDKKIQVIKEIRTITNLGLKEAKDLVEAAPKPIKDNVSKEEADKIKATLEAVGAKVEIK</sequence>
<comment type="similarity">
    <text evidence="1 4">Belongs to the bacterial ribosomal protein bL12 family.</text>
</comment>
<accession>A0A1G1KU42</accession>
<dbReference type="InterPro" id="IPR036235">
    <property type="entry name" value="Ribosomal_bL12_oligo_N_sf"/>
</dbReference>
<protein>
    <recommendedName>
        <fullName evidence="4">Large ribosomal subunit protein bL12</fullName>
    </recommendedName>
</protein>
<dbReference type="AlphaFoldDB" id="A0A1G1KU42"/>
<reference evidence="7 8" key="1">
    <citation type="journal article" date="2016" name="Nat. Commun.">
        <title>Thousands of microbial genomes shed light on interconnected biogeochemical processes in an aquifer system.</title>
        <authorList>
            <person name="Anantharaman K."/>
            <person name="Brown C.T."/>
            <person name="Hug L.A."/>
            <person name="Sharon I."/>
            <person name="Castelle C.J."/>
            <person name="Probst A.J."/>
            <person name="Thomas B.C."/>
            <person name="Singh A."/>
            <person name="Wilkins M.J."/>
            <person name="Karaoz U."/>
            <person name="Brodie E.L."/>
            <person name="Williams K.H."/>
            <person name="Hubbard S.S."/>
            <person name="Banfield J.F."/>
        </authorList>
    </citation>
    <scope>NUCLEOTIDE SEQUENCE [LARGE SCALE GENOMIC DNA]</scope>
</reference>
<feature type="domain" description="Large ribosomal subunit protein bL12 oligomerization" evidence="6">
    <location>
        <begin position="20"/>
        <end position="68"/>
    </location>
</feature>